<dbReference type="eggNOG" id="KOG2172">
    <property type="taxonomic scope" value="Eukaryota"/>
</dbReference>
<feature type="compositionally biased region" description="Basic and acidic residues" evidence="4">
    <location>
        <begin position="702"/>
        <end position="729"/>
    </location>
</feature>
<evidence type="ECO:0000256" key="3">
    <source>
        <dbReference type="ARBA" id="ARBA00023242"/>
    </source>
</evidence>
<evidence type="ECO:0000313" key="5">
    <source>
        <dbReference type="EMBL" id="EFJ02858.1"/>
    </source>
</evidence>
<proteinExistence type="predicted"/>
<gene>
    <name evidence="5" type="ORF">SCHCODRAFT_230332</name>
</gene>
<evidence type="ECO:0000256" key="1">
    <source>
        <dbReference type="ARBA" id="ARBA00004604"/>
    </source>
</evidence>
<feature type="region of interest" description="Disordered" evidence="4">
    <location>
        <begin position="950"/>
        <end position="991"/>
    </location>
</feature>
<evidence type="ECO:0008006" key="7">
    <source>
        <dbReference type="Google" id="ProtNLM"/>
    </source>
</evidence>
<reference evidence="5 6" key="1">
    <citation type="journal article" date="2010" name="Nat. Biotechnol.">
        <title>Genome sequence of the model mushroom Schizophyllum commune.</title>
        <authorList>
            <person name="Ohm R.A."/>
            <person name="de Jong J.F."/>
            <person name="Lugones L.G."/>
            <person name="Aerts A."/>
            <person name="Kothe E."/>
            <person name="Stajich J.E."/>
            <person name="de Vries R.P."/>
            <person name="Record E."/>
            <person name="Levasseur A."/>
            <person name="Baker S.E."/>
            <person name="Bartholomew K.A."/>
            <person name="Coutinho P.M."/>
            <person name="Erdmann S."/>
            <person name="Fowler T.J."/>
            <person name="Gathman A.C."/>
            <person name="Lombard V."/>
            <person name="Henrissat B."/>
            <person name="Knabe N."/>
            <person name="Kuees U."/>
            <person name="Lilly W.W."/>
            <person name="Lindquist E."/>
            <person name="Lucas S."/>
            <person name="Magnuson J.K."/>
            <person name="Piumi F."/>
            <person name="Raudaskoski M."/>
            <person name="Salamov A."/>
            <person name="Schmutz J."/>
            <person name="Schwarze F.W.M.R."/>
            <person name="vanKuyk P.A."/>
            <person name="Horton J.S."/>
            <person name="Grigoriev I.V."/>
            <person name="Woesten H.A.B."/>
        </authorList>
    </citation>
    <scope>NUCLEOTIDE SEQUENCE [LARGE SCALE GENOMIC DNA]</scope>
    <source>
        <strain evidence="6">H4-8 / FGSC 9210</strain>
    </source>
</reference>
<dbReference type="VEuPathDB" id="FungiDB:SCHCODRAFT_02687239"/>
<dbReference type="InParanoid" id="D8PN07"/>
<feature type="region of interest" description="Disordered" evidence="4">
    <location>
        <begin position="863"/>
        <end position="889"/>
    </location>
</feature>
<dbReference type="Pfam" id="PF04615">
    <property type="entry name" value="Utp14"/>
    <property type="match status" value="1"/>
</dbReference>
<dbReference type="EMBL" id="GL377302">
    <property type="protein sequence ID" value="EFJ02858.1"/>
    <property type="molecule type" value="Genomic_DNA"/>
</dbReference>
<dbReference type="Proteomes" id="UP000007431">
    <property type="component" value="Unassembled WGS sequence"/>
</dbReference>
<feature type="compositionally biased region" description="Basic residues" evidence="4">
    <location>
        <begin position="688"/>
        <end position="701"/>
    </location>
</feature>
<sequence>MQARKSRSAHAAASDSSSFNRQLLRSGGNVFVGICPLPAFPQFHAFTGEFIHFGDIVLVHFHQNHIEQHDGAIGIAFHRSVMLTIPPPFAHFRIEAQNSAGEWQTIAFDQNRAAYVMKALCPEYRIFVEDRLWEVWRPELSMACALRPPHHFIMARSAHRFNKPKPPRSAALPKQANKNANAVGYAKRQALRSKRKSRDDDVYEYAPEKKGERRAKIKMDFDPEEIMDVGGAEEREELRARLIGENSDEEGGVDSEDDEEIESDDAFDEDDDDRFAGFFTKKTKKTKKPRKQVEVDLNEDSDEEGGSHFEGDDNDEDEEEEEEGDPNEFYDMLDVLDGVAKIESGSDDEDETPAQDDAPLKSRPPQSAFESEDDEDEDEDAEETGADDDEDDESVDDFAPSDMDEDAPEGLEDLANFVSTLDTSSGTKRKPDADDDSALPTRPAKRRILPERTEAGPENEFRAATTGSKIGLDDLLAPLASESSSTLQSLKQAAKALRPSVSSSKRKAQTLSAPLAQRAQERLDREAAYEQTKEEVDKWTDTMKRIRQADHLSFPLQRPTRDGESSLVAKFKPTTALETSVDRLLKTAALRESDLERTEDAMLEGQSELTVEEVAERRAELRKMRELMTRAELKARRANKIKSKAYRKLQRRAKDKLAAADSDAEMDDEDPEGQARRDLERARERATLRHKHTGKWARAQKGKHDDNSRAAMEEMLDRGERLRRRIEGKDSDDDESDSDEDEDEEEGEVDPETIKRRAFDELAGLDAKGKEAEEGQSKGARAVFEMKFMKEAMARKDAEAARVVDDYVRELGGAGSGSEDGGEGEAGQDDPSGVVSLRQGGRLSFRPGVAASDASSVTLKSTDFVSPVDEGPSRFSADVADEENPWLAPRDTAAKAARKKNEVVVSKDSKALDKSRAKMEKRAKKRQVEKEKAVDEAVVEIDVTKVLTRSADGKEKTSKKGEMEAVKEKEVAVPAAASAFDSEDDSEDEVDLQEQALLKKGKKNKGPTAFTQRDLVAKAFAGDNVVQQFEEAKQAEVNANAPKEIDTTLPGWGSWGGAGLKKRTKPKFVKQIPGVAPAARADAGKKHLIVSERKDKKAAKYLVRDLPYPYTSAAQYERSMERPLGAEWNTRVGFQRATLPKVVKKMGTVIDPLEKLHS</sequence>
<feature type="compositionally biased region" description="Basic residues" evidence="4">
    <location>
        <begin position="636"/>
        <end position="654"/>
    </location>
</feature>
<feature type="region of interest" description="Disordered" evidence="4">
    <location>
        <begin position="811"/>
        <end position="841"/>
    </location>
</feature>
<feature type="compositionally biased region" description="Acidic residues" evidence="4">
    <location>
        <begin position="662"/>
        <end position="672"/>
    </location>
</feature>
<feature type="compositionally biased region" description="Basic and acidic residues" evidence="4">
    <location>
        <begin position="767"/>
        <end position="776"/>
    </location>
</feature>
<evidence type="ECO:0000256" key="2">
    <source>
        <dbReference type="ARBA" id="ARBA00022553"/>
    </source>
</evidence>
<feature type="region of interest" description="Disordered" evidence="4">
    <location>
        <begin position="162"/>
        <end position="209"/>
    </location>
</feature>
<comment type="subcellular location">
    <subcellularLocation>
        <location evidence="1">Nucleus</location>
        <location evidence="1">Nucleolus</location>
    </subcellularLocation>
</comment>
<dbReference type="OMA" id="QVIEPMD"/>
<feature type="compositionally biased region" description="Acidic residues" evidence="4">
    <location>
        <begin position="345"/>
        <end position="354"/>
    </location>
</feature>
<dbReference type="GO" id="GO:0032040">
    <property type="term" value="C:small-subunit processome"/>
    <property type="evidence" value="ECO:0007669"/>
    <property type="project" value="InterPro"/>
</dbReference>
<dbReference type="InterPro" id="IPR006709">
    <property type="entry name" value="SSU_processome_Utp14"/>
</dbReference>
<dbReference type="GO" id="GO:0006364">
    <property type="term" value="P:rRNA processing"/>
    <property type="evidence" value="ECO:0007669"/>
    <property type="project" value="InterPro"/>
</dbReference>
<dbReference type="STRING" id="578458.D8PN07"/>
<feature type="region of interest" description="Disordered" evidence="4">
    <location>
        <begin position="636"/>
        <end position="781"/>
    </location>
</feature>
<feature type="compositionally biased region" description="Polar residues" evidence="4">
    <location>
        <begin position="417"/>
        <end position="426"/>
    </location>
</feature>
<dbReference type="AlphaFoldDB" id="D8PN07"/>
<dbReference type="PANTHER" id="PTHR14150:SF12">
    <property type="entry name" value="U3 SMALL NUCLEOLAR RNA-ASSOCIATED PROTEIN 14 HOMOLOG A"/>
    <property type="match status" value="1"/>
</dbReference>
<dbReference type="KEGG" id="scm:SCHCO_02687239"/>
<feature type="compositionally biased region" description="Basic and acidic residues" evidence="4">
    <location>
        <begin position="951"/>
        <end position="971"/>
    </location>
</feature>
<feature type="region of interest" description="Disordered" evidence="4">
    <location>
        <begin position="496"/>
        <end position="516"/>
    </location>
</feature>
<feature type="compositionally biased region" description="Acidic residues" evidence="4">
    <location>
        <begin position="370"/>
        <end position="396"/>
    </location>
</feature>
<protein>
    <recommendedName>
        <fullName evidence="7">Utp14-domain-containing protein</fullName>
    </recommendedName>
</protein>
<feature type="region of interest" description="Disordered" evidence="4">
    <location>
        <begin position="907"/>
        <end position="931"/>
    </location>
</feature>
<feature type="compositionally biased region" description="Acidic residues" evidence="4">
    <location>
        <begin position="402"/>
        <end position="412"/>
    </location>
</feature>
<feature type="region of interest" description="Disordered" evidence="4">
    <location>
        <begin position="242"/>
        <end position="468"/>
    </location>
</feature>
<organism evidence="6">
    <name type="scientific">Schizophyllum commune (strain H4-8 / FGSC 9210)</name>
    <name type="common">Split gill fungus</name>
    <dbReference type="NCBI Taxonomy" id="578458"/>
    <lineage>
        <taxon>Eukaryota</taxon>
        <taxon>Fungi</taxon>
        <taxon>Dikarya</taxon>
        <taxon>Basidiomycota</taxon>
        <taxon>Agaricomycotina</taxon>
        <taxon>Agaricomycetes</taxon>
        <taxon>Agaricomycetidae</taxon>
        <taxon>Agaricales</taxon>
        <taxon>Schizophyllaceae</taxon>
        <taxon>Schizophyllum</taxon>
    </lineage>
</organism>
<dbReference type="RefSeq" id="XP_003037760.1">
    <property type="nucleotide sequence ID" value="XM_003037714.1"/>
</dbReference>
<name>D8PN07_SCHCM</name>
<accession>D8PN07</accession>
<feature type="compositionally biased region" description="Acidic residues" evidence="4">
    <location>
        <begin position="730"/>
        <end position="751"/>
    </location>
</feature>
<dbReference type="HOGENOM" id="CLU_003783_0_0_1"/>
<feature type="compositionally biased region" description="Acidic residues" evidence="4">
    <location>
        <begin position="246"/>
        <end position="273"/>
    </location>
</feature>
<dbReference type="OrthoDB" id="277439at2759"/>
<dbReference type="PANTHER" id="PTHR14150">
    <property type="entry name" value="U3 SMALL NUCLEOLAR RNA-ASSOCIATED PROTEIN 14"/>
    <property type="match status" value="1"/>
</dbReference>
<keyword evidence="2" id="KW-0597">Phosphoprotein</keyword>
<feature type="compositionally biased region" description="Basic and acidic residues" evidence="4">
    <location>
        <begin position="673"/>
        <end position="687"/>
    </location>
</feature>
<feature type="compositionally biased region" description="Acidic residues" evidence="4">
    <location>
        <begin position="312"/>
        <end position="328"/>
    </location>
</feature>
<feature type="compositionally biased region" description="Acidic residues" evidence="4">
    <location>
        <begin position="981"/>
        <end position="991"/>
    </location>
</feature>
<dbReference type="GeneID" id="9595080"/>
<feature type="compositionally biased region" description="Basic residues" evidence="4">
    <location>
        <begin position="281"/>
        <end position="290"/>
    </location>
</feature>
<feature type="region of interest" description="Disordered" evidence="4">
    <location>
        <begin position="214"/>
        <end position="233"/>
    </location>
</feature>
<feature type="compositionally biased region" description="Basic and acidic residues" evidence="4">
    <location>
        <begin position="448"/>
        <end position="461"/>
    </location>
</feature>
<keyword evidence="6" id="KW-1185">Reference proteome</keyword>
<keyword evidence="3" id="KW-0539">Nucleus</keyword>
<evidence type="ECO:0000256" key="4">
    <source>
        <dbReference type="SAM" id="MobiDB-lite"/>
    </source>
</evidence>
<evidence type="ECO:0000313" key="6">
    <source>
        <dbReference type="Proteomes" id="UP000007431"/>
    </source>
</evidence>
<dbReference type="FunCoup" id="D8PN07">
    <property type="interactions" value="420"/>
</dbReference>